<dbReference type="Proteomes" id="UP000199054">
    <property type="component" value="Unassembled WGS sequence"/>
</dbReference>
<dbReference type="AlphaFoldDB" id="A0A1H8H5Y9"/>
<gene>
    <name evidence="2" type="ORF">SAMN04489859_1008142</name>
</gene>
<proteinExistence type="predicted"/>
<name>A0A1H8H5Y9_9RHOB</name>
<keyword evidence="1" id="KW-1133">Transmembrane helix</keyword>
<keyword evidence="3" id="KW-1185">Reference proteome</keyword>
<evidence type="ECO:0000313" key="3">
    <source>
        <dbReference type="Proteomes" id="UP000199054"/>
    </source>
</evidence>
<sequence>MSADQLRLVLGLAAAIAALAYLASVDPMLMVIVVFLGIIGVGLWLCYRTIRWAWRRFS</sequence>
<protein>
    <submittedName>
        <fullName evidence="2">Uncharacterized protein</fullName>
    </submittedName>
</protein>
<feature type="transmembrane region" description="Helical" evidence="1">
    <location>
        <begin position="7"/>
        <end position="23"/>
    </location>
</feature>
<evidence type="ECO:0000313" key="2">
    <source>
        <dbReference type="EMBL" id="SEN51801.1"/>
    </source>
</evidence>
<keyword evidence="1" id="KW-0812">Transmembrane</keyword>
<dbReference type="RefSeq" id="WP_170851782.1">
    <property type="nucleotide sequence ID" value="NZ_CP067124.1"/>
</dbReference>
<organism evidence="2 3">
    <name type="scientific">Paracoccus alcaliphilus</name>
    <dbReference type="NCBI Taxonomy" id="34002"/>
    <lineage>
        <taxon>Bacteria</taxon>
        <taxon>Pseudomonadati</taxon>
        <taxon>Pseudomonadota</taxon>
        <taxon>Alphaproteobacteria</taxon>
        <taxon>Rhodobacterales</taxon>
        <taxon>Paracoccaceae</taxon>
        <taxon>Paracoccus</taxon>
    </lineage>
</organism>
<dbReference type="EMBL" id="FODE01000008">
    <property type="protein sequence ID" value="SEN51801.1"/>
    <property type="molecule type" value="Genomic_DNA"/>
</dbReference>
<evidence type="ECO:0000256" key="1">
    <source>
        <dbReference type="SAM" id="Phobius"/>
    </source>
</evidence>
<reference evidence="2 3" key="1">
    <citation type="submission" date="2016-10" db="EMBL/GenBank/DDBJ databases">
        <authorList>
            <person name="de Groot N.N."/>
        </authorList>
    </citation>
    <scope>NUCLEOTIDE SEQUENCE [LARGE SCALE GENOMIC DNA]</scope>
    <source>
        <strain evidence="2 3">DSM 8512</strain>
    </source>
</reference>
<dbReference type="STRING" id="34002.SAMN04489859_1008142"/>
<accession>A0A1H8H5Y9</accession>
<feature type="transmembrane region" description="Helical" evidence="1">
    <location>
        <begin position="29"/>
        <end position="47"/>
    </location>
</feature>
<keyword evidence="1" id="KW-0472">Membrane</keyword>